<organism evidence="1 2">
    <name type="scientific">Eleutherodactylus coqui</name>
    <name type="common">Puerto Rican coqui</name>
    <dbReference type="NCBI Taxonomy" id="57060"/>
    <lineage>
        <taxon>Eukaryota</taxon>
        <taxon>Metazoa</taxon>
        <taxon>Chordata</taxon>
        <taxon>Craniata</taxon>
        <taxon>Vertebrata</taxon>
        <taxon>Euteleostomi</taxon>
        <taxon>Amphibia</taxon>
        <taxon>Batrachia</taxon>
        <taxon>Anura</taxon>
        <taxon>Neobatrachia</taxon>
        <taxon>Hyloidea</taxon>
        <taxon>Eleutherodactylidae</taxon>
        <taxon>Eleutherodactylinae</taxon>
        <taxon>Eleutherodactylus</taxon>
        <taxon>Eleutherodactylus</taxon>
    </lineage>
</organism>
<proteinExistence type="predicted"/>
<evidence type="ECO:0000313" key="1">
    <source>
        <dbReference type="EMBL" id="KAG9490736.1"/>
    </source>
</evidence>
<dbReference type="Proteomes" id="UP000770717">
    <property type="component" value="Unassembled WGS sequence"/>
</dbReference>
<dbReference type="EMBL" id="WNTK01000002">
    <property type="protein sequence ID" value="KAG9490736.1"/>
    <property type="molecule type" value="Genomic_DNA"/>
</dbReference>
<reference evidence="1" key="1">
    <citation type="thesis" date="2020" institute="ProQuest LLC" country="789 East Eisenhower Parkway, Ann Arbor, MI, USA">
        <title>Comparative Genomics and Chromosome Evolution.</title>
        <authorList>
            <person name="Mudd A.B."/>
        </authorList>
    </citation>
    <scope>NUCLEOTIDE SEQUENCE</scope>
    <source>
        <strain evidence="1">HN-11 Male</strain>
        <tissue evidence="1">Kidney and liver</tissue>
    </source>
</reference>
<name>A0A8J6FMU6_ELECQ</name>
<protein>
    <submittedName>
        <fullName evidence="1">Uncharacterized protein</fullName>
    </submittedName>
</protein>
<accession>A0A8J6FMU6</accession>
<keyword evidence="2" id="KW-1185">Reference proteome</keyword>
<sequence>MSVGSRKVGFVFQWLFCHSLTVFTYPQIKWFMPLLNFFPVYLVKTFQVHHVCQEVHLLCMSAECLCGGYCKLLSYIKIHICTIMVGGIERGPTSLSQRTRKAGIG</sequence>
<dbReference type="AlphaFoldDB" id="A0A8J6FMU6"/>
<gene>
    <name evidence="1" type="ORF">GDO78_006194</name>
</gene>
<evidence type="ECO:0000313" key="2">
    <source>
        <dbReference type="Proteomes" id="UP000770717"/>
    </source>
</evidence>
<comment type="caution">
    <text evidence="1">The sequence shown here is derived from an EMBL/GenBank/DDBJ whole genome shotgun (WGS) entry which is preliminary data.</text>
</comment>